<organism evidence="3 4">
    <name type="scientific">Serinicoccus chungangensis</name>
    <dbReference type="NCBI Taxonomy" id="767452"/>
    <lineage>
        <taxon>Bacteria</taxon>
        <taxon>Bacillati</taxon>
        <taxon>Actinomycetota</taxon>
        <taxon>Actinomycetes</taxon>
        <taxon>Micrococcales</taxon>
        <taxon>Ornithinimicrobiaceae</taxon>
        <taxon>Serinicoccus</taxon>
    </lineage>
</organism>
<sequence>MTTTTRPPEPDLMAALGPLGPLLQDPLVTDVLVNGEAGVWVDRGQGPERTAARLADERSVRRLAVRLAALAGQRLDESSPWVDGLLPGGLRLHALLPPLVDGGAHVSLRVPRTEVPTLEDLAAWGALDEKAARVLDAVVASQVSFLVSGGTGTGKTTLLGALLSRCAPSQRIVVVEDVRELRIAHPHVVHLQGRPANIEGRGEVTMTTLVRQSLRMRPDRVVVGEVRGAEVRELLTALNTGHEGGCGTVHANTARDVVARFTALGALADMSGDAVRAQLLSAIEVVLHLDRDAAGHRRLREVAVLGARGEGVECVTALGGGPGAWRPGPARPQLARRLGLPPQVLP</sequence>
<dbReference type="InterPro" id="IPR022399">
    <property type="entry name" value="TadA-like_ATPase"/>
</dbReference>
<dbReference type="PANTHER" id="PTHR30486">
    <property type="entry name" value="TWITCHING MOTILITY PROTEIN PILT"/>
    <property type="match status" value="1"/>
</dbReference>
<dbReference type="GO" id="GO:0016887">
    <property type="term" value="F:ATP hydrolysis activity"/>
    <property type="evidence" value="ECO:0007669"/>
    <property type="project" value="InterPro"/>
</dbReference>
<protein>
    <submittedName>
        <fullName evidence="3">Pilus assembly protein CpaF</fullName>
    </submittedName>
</protein>
<gene>
    <name evidence="3" type="ORF">AVL62_07775</name>
</gene>
<reference evidence="3 4" key="1">
    <citation type="submission" date="2015-12" db="EMBL/GenBank/DDBJ databases">
        <title>Serinicoccus chungangenesis strain CD08_5 genome sequencing and assembly.</title>
        <authorList>
            <person name="Chander A.M."/>
            <person name="Kaur G."/>
            <person name="Nair G.R."/>
            <person name="Dhawan D.K."/>
            <person name="Kochhar R.K."/>
            <person name="Mayilraj S."/>
            <person name="Bhadada S.K."/>
        </authorList>
    </citation>
    <scope>NUCLEOTIDE SEQUENCE [LARGE SCALE GENOMIC DNA]</scope>
    <source>
        <strain evidence="3 4">CD08_5</strain>
    </source>
</reference>
<dbReference type="OrthoDB" id="9810761at2"/>
<evidence type="ECO:0000256" key="1">
    <source>
        <dbReference type="ARBA" id="ARBA00006611"/>
    </source>
</evidence>
<dbReference type="InterPro" id="IPR050921">
    <property type="entry name" value="T4SS_GSP_E_ATPase"/>
</dbReference>
<dbReference type="Gene3D" id="3.30.450.90">
    <property type="match status" value="1"/>
</dbReference>
<dbReference type="PANTHER" id="PTHR30486:SF6">
    <property type="entry name" value="TYPE IV PILUS RETRACTATION ATPASE PILT"/>
    <property type="match status" value="1"/>
</dbReference>
<dbReference type="Pfam" id="PF00437">
    <property type="entry name" value="T2SSE"/>
    <property type="match status" value="1"/>
</dbReference>
<evidence type="ECO:0000313" key="4">
    <source>
        <dbReference type="Proteomes" id="UP000054837"/>
    </source>
</evidence>
<comment type="similarity">
    <text evidence="1">Belongs to the GSP E family.</text>
</comment>
<name>A0A0W8I271_9MICO</name>
<evidence type="ECO:0000313" key="3">
    <source>
        <dbReference type="EMBL" id="KUG51835.1"/>
    </source>
</evidence>
<proteinExistence type="inferred from homology"/>
<dbReference type="RefSeq" id="WP_058892130.1">
    <property type="nucleotide sequence ID" value="NZ_LQBL01000031.1"/>
</dbReference>
<dbReference type="STRING" id="767452.AVL62_07775"/>
<dbReference type="Gene3D" id="3.40.50.300">
    <property type="entry name" value="P-loop containing nucleotide triphosphate hydrolases"/>
    <property type="match status" value="1"/>
</dbReference>
<comment type="caution">
    <text evidence="3">The sequence shown here is derived from an EMBL/GenBank/DDBJ whole genome shotgun (WGS) entry which is preliminary data.</text>
</comment>
<dbReference type="InterPro" id="IPR027417">
    <property type="entry name" value="P-loop_NTPase"/>
</dbReference>
<dbReference type="InterPro" id="IPR001482">
    <property type="entry name" value="T2SS/T4SS_dom"/>
</dbReference>
<dbReference type="AlphaFoldDB" id="A0A0W8I271"/>
<dbReference type="NCBIfam" id="TIGR03819">
    <property type="entry name" value="heli_sec_ATPase"/>
    <property type="match status" value="1"/>
</dbReference>
<dbReference type="Proteomes" id="UP000054837">
    <property type="component" value="Unassembled WGS sequence"/>
</dbReference>
<feature type="domain" description="Bacterial type II secretion system protein E" evidence="2">
    <location>
        <begin position="17"/>
        <end position="293"/>
    </location>
</feature>
<accession>A0A0W8I271</accession>
<dbReference type="CDD" id="cd01130">
    <property type="entry name" value="VirB11-like_ATPase"/>
    <property type="match status" value="1"/>
</dbReference>
<dbReference type="EMBL" id="LQBL01000031">
    <property type="protein sequence ID" value="KUG51835.1"/>
    <property type="molecule type" value="Genomic_DNA"/>
</dbReference>
<dbReference type="SUPFAM" id="SSF52540">
    <property type="entry name" value="P-loop containing nucleoside triphosphate hydrolases"/>
    <property type="match status" value="1"/>
</dbReference>
<keyword evidence="4" id="KW-1185">Reference proteome</keyword>
<evidence type="ECO:0000259" key="2">
    <source>
        <dbReference type="Pfam" id="PF00437"/>
    </source>
</evidence>